<organism evidence="1 2">
    <name type="scientific">Novosphingobium pentaromativorans US6-1</name>
    <dbReference type="NCBI Taxonomy" id="1088721"/>
    <lineage>
        <taxon>Bacteria</taxon>
        <taxon>Pseudomonadati</taxon>
        <taxon>Pseudomonadota</taxon>
        <taxon>Alphaproteobacteria</taxon>
        <taxon>Sphingomonadales</taxon>
        <taxon>Sphingomonadaceae</taxon>
        <taxon>Novosphingobium</taxon>
    </lineage>
</organism>
<name>G6EGU0_9SPHN</name>
<dbReference type="AlphaFoldDB" id="G6EGU0"/>
<dbReference type="EMBL" id="AGFM01000057">
    <property type="protein sequence ID" value="EHJ59485.1"/>
    <property type="molecule type" value="Genomic_DNA"/>
</dbReference>
<accession>G6EGU0</accession>
<protein>
    <submittedName>
        <fullName evidence="1">Uncharacterized protein</fullName>
    </submittedName>
</protein>
<evidence type="ECO:0000313" key="1">
    <source>
        <dbReference type="EMBL" id="EHJ59485.1"/>
    </source>
</evidence>
<keyword evidence="2" id="KW-1185">Reference proteome</keyword>
<gene>
    <name evidence="1" type="ORF">NSU_3561</name>
</gene>
<dbReference type="Proteomes" id="UP000004030">
    <property type="component" value="Unassembled WGS sequence"/>
</dbReference>
<reference evidence="1 2" key="1">
    <citation type="journal article" date="2012" name="J. Bacteriol.">
        <title>Genome sequence of benzo(a)pyrene-degrading bacterium Novosphingobium pentaromativorans US6-1.</title>
        <authorList>
            <person name="Luo Y.R."/>
            <person name="Kang S.G."/>
            <person name="Kim S.J."/>
            <person name="Kim M.R."/>
            <person name="Li N."/>
            <person name="Lee J.H."/>
            <person name="Kwon K.K."/>
        </authorList>
    </citation>
    <scope>NUCLEOTIDE SEQUENCE [LARGE SCALE GENOMIC DNA]</scope>
    <source>
        <strain evidence="1 2">US6-1</strain>
    </source>
</reference>
<evidence type="ECO:0000313" key="2">
    <source>
        <dbReference type="Proteomes" id="UP000004030"/>
    </source>
</evidence>
<proteinExistence type="predicted"/>
<comment type="caution">
    <text evidence="1">The sequence shown here is derived from an EMBL/GenBank/DDBJ whole genome shotgun (WGS) entry which is preliminary data.</text>
</comment>
<sequence length="64" mass="6694">MQAAAVVLAPLGMPTLAQVHAALGGPGCWLKRSRKGAYGASCGEQRHKRFGTVDADSGLMQRNV</sequence>